<comment type="caution">
    <text evidence="4">The sequence shown here is derived from an EMBL/GenBank/DDBJ whole genome shotgun (WGS) entry which is preliminary data.</text>
</comment>
<dbReference type="Proteomes" id="UP000287361">
    <property type="component" value="Unassembled WGS sequence"/>
</dbReference>
<reference evidence="4 5" key="1">
    <citation type="submission" date="2018-10" db="EMBL/GenBank/DDBJ databases">
        <title>Draft Genome Sequence of Anaerotignum sp. KCTC 15736.</title>
        <authorList>
            <person name="Choi S.H."/>
            <person name="Kim J.S."/>
            <person name="Kang S.W."/>
            <person name="Lee J.S."/>
            <person name="Park S.H."/>
        </authorList>
    </citation>
    <scope>NUCLEOTIDE SEQUENCE [LARGE SCALE GENOMIC DNA]</scope>
    <source>
        <strain evidence="4 5">KCTC 15736</strain>
    </source>
</reference>
<accession>A0A401LDX4</accession>
<dbReference type="Pfam" id="PF07833">
    <property type="entry name" value="Cu_amine_oxidN1"/>
    <property type="match status" value="1"/>
</dbReference>
<gene>
    <name evidence="4" type="ORF">KGMB03357_13230</name>
</gene>
<evidence type="ECO:0000313" key="4">
    <source>
        <dbReference type="EMBL" id="GCB29662.1"/>
    </source>
</evidence>
<organism evidence="4 5">
    <name type="scientific">Anaerotignum faecicola</name>
    <dbReference type="NCBI Taxonomy" id="2358141"/>
    <lineage>
        <taxon>Bacteria</taxon>
        <taxon>Bacillati</taxon>
        <taxon>Bacillota</taxon>
        <taxon>Clostridia</taxon>
        <taxon>Lachnospirales</taxon>
        <taxon>Anaerotignaceae</taxon>
        <taxon>Anaerotignum</taxon>
    </lineage>
</organism>
<keyword evidence="5" id="KW-1185">Reference proteome</keyword>
<sequence>MKKSKKWIALFLAALCTFTPLTAFAADVNIDRKPLQMDVSPTVINGRTMVPMRSIFEGLGAAVEWNNYTRGITAQKEDKTITLYLNEKNAFINGVSHSLDTPAVAVNGRTMVPVRFVAESLDCKVYWDSYNQLVSIFTDNADAAAYAAELQKQQAARKAEEERLAAQRAAQKAEQERLAAQNKNTQTVSKKSTTVYVTPTGKRYHYSGSCNGGTYIASTLEKALARGLTPCKKCVG</sequence>
<protein>
    <recommendedName>
        <fullName evidence="3">Copper amine oxidase-like N-terminal domain-containing protein</fullName>
    </recommendedName>
</protein>
<dbReference type="RefSeq" id="WP_016408035.1">
    <property type="nucleotide sequence ID" value="NZ_DAVZTY010000082.1"/>
</dbReference>
<proteinExistence type="predicted"/>
<name>A0A401LDX4_9FIRM</name>
<keyword evidence="1" id="KW-0175">Coiled coil</keyword>
<evidence type="ECO:0000256" key="2">
    <source>
        <dbReference type="SAM" id="SignalP"/>
    </source>
</evidence>
<feature type="chain" id="PRO_5019507713" description="Copper amine oxidase-like N-terminal domain-containing protein" evidence="2">
    <location>
        <begin position="26"/>
        <end position="236"/>
    </location>
</feature>
<evidence type="ECO:0000313" key="5">
    <source>
        <dbReference type="Proteomes" id="UP000287361"/>
    </source>
</evidence>
<feature type="domain" description="Copper amine oxidase-like N-terminal" evidence="3">
    <location>
        <begin position="30"/>
        <end position="136"/>
    </location>
</feature>
<evidence type="ECO:0000256" key="1">
    <source>
        <dbReference type="SAM" id="Coils"/>
    </source>
</evidence>
<dbReference type="Gene3D" id="3.30.457.10">
    <property type="entry name" value="Copper amine oxidase-like, N-terminal domain"/>
    <property type="match status" value="1"/>
</dbReference>
<dbReference type="GeneID" id="86194319"/>
<dbReference type="InterPro" id="IPR036582">
    <property type="entry name" value="Mao_N_sf"/>
</dbReference>
<dbReference type="AlphaFoldDB" id="A0A401LDX4"/>
<dbReference type="OrthoDB" id="2310602at2"/>
<dbReference type="SUPFAM" id="SSF55383">
    <property type="entry name" value="Copper amine oxidase, domain N"/>
    <property type="match status" value="1"/>
</dbReference>
<feature type="coiled-coil region" evidence="1">
    <location>
        <begin position="143"/>
        <end position="183"/>
    </location>
</feature>
<dbReference type="EMBL" id="BHVZ01000002">
    <property type="protein sequence ID" value="GCB29662.1"/>
    <property type="molecule type" value="Genomic_DNA"/>
</dbReference>
<dbReference type="InterPro" id="IPR012854">
    <property type="entry name" value="Cu_amine_oxidase-like_N"/>
</dbReference>
<keyword evidence="2" id="KW-0732">Signal</keyword>
<evidence type="ECO:0000259" key="3">
    <source>
        <dbReference type="Pfam" id="PF07833"/>
    </source>
</evidence>
<feature type="signal peptide" evidence="2">
    <location>
        <begin position="1"/>
        <end position="25"/>
    </location>
</feature>